<proteinExistence type="predicted"/>
<accession>A0ABR3XMX9</accession>
<dbReference type="SUPFAM" id="SSF46565">
    <property type="entry name" value="Chaperone J-domain"/>
    <property type="match status" value="1"/>
</dbReference>
<reference evidence="3 4" key="1">
    <citation type="journal article" date="2024" name="Commun. Biol.">
        <title>Comparative genomic analysis of thermophilic fungi reveals convergent evolutionary adaptations and gene losses.</title>
        <authorList>
            <person name="Steindorff A.S."/>
            <person name="Aguilar-Pontes M.V."/>
            <person name="Robinson A.J."/>
            <person name="Andreopoulos B."/>
            <person name="LaButti K."/>
            <person name="Kuo A."/>
            <person name="Mondo S."/>
            <person name="Riley R."/>
            <person name="Otillar R."/>
            <person name="Haridas S."/>
            <person name="Lipzen A."/>
            <person name="Grimwood J."/>
            <person name="Schmutz J."/>
            <person name="Clum A."/>
            <person name="Reid I.D."/>
            <person name="Moisan M.C."/>
            <person name="Butler G."/>
            <person name="Nguyen T.T.M."/>
            <person name="Dewar K."/>
            <person name="Conant G."/>
            <person name="Drula E."/>
            <person name="Henrissat B."/>
            <person name="Hansel C."/>
            <person name="Singer S."/>
            <person name="Hutchinson M.I."/>
            <person name="de Vries R.P."/>
            <person name="Natvig D.O."/>
            <person name="Powell A.J."/>
            <person name="Tsang A."/>
            <person name="Grigoriev I.V."/>
        </authorList>
    </citation>
    <scope>NUCLEOTIDE SEQUENCE [LARGE SCALE GENOMIC DNA]</scope>
    <source>
        <strain evidence="3 4">ATCC 24622</strain>
    </source>
</reference>
<dbReference type="InterPro" id="IPR036869">
    <property type="entry name" value="J_dom_sf"/>
</dbReference>
<dbReference type="InterPro" id="IPR056453">
    <property type="entry name" value="HTH_DNAJC9"/>
</dbReference>
<dbReference type="CDD" id="cd06257">
    <property type="entry name" value="DnaJ"/>
    <property type="match status" value="1"/>
</dbReference>
<protein>
    <recommendedName>
        <fullName evidence="2">J domain-containing protein</fullName>
    </recommendedName>
</protein>
<dbReference type="PANTHER" id="PTHR44144:SF1">
    <property type="entry name" value="DNAJ HOMOLOG SUBFAMILY C MEMBER 9"/>
    <property type="match status" value="1"/>
</dbReference>
<dbReference type="Gene3D" id="1.10.287.110">
    <property type="entry name" value="DnaJ domain"/>
    <property type="match status" value="1"/>
</dbReference>
<dbReference type="PANTHER" id="PTHR44144">
    <property type="entry name" value="DNAJ HOMOLOG SUBFAMILY C MEMBER 9"/>
    <property type="match status" value="1"/>
</dbReference>
<dbReference type="Pfam" id="PF00226">
    <property type="entry name" value="DnaJ"/>
    <property type="match status" value="1"/>
</dbReference>
<dbReference type="Proteomes" id="UP001586593">
    <property type="component" value="Unassembled WGS sequence"/>
</dbReference>
<name>A0ABR3XMX9_9PEZI</name>
<dbReference type="EMBL" id="JAZHXJ010000067">
    <property type="protein sequence ID" value="KAL1877329.1"/>
    <property type="molecule type" value="Genomic_DNA"/>
</dbReference>
<dbReference type="InterPro" id="IPR052594">
    <property type="entry name" value="J_domain-containing_protein"/>
</dbReference>
<dbReference type="InterPro" id="IPR001623">
    <property type="entry name" value="DnaJ_domain"/>
</dbReference>
<feature type="domain" description="J" evidence="2">
    <location>
        <begin position="16"/>
        <end position="83"/>
    </location>
</feature>
<evidence type="ECO:0000256" key="1">
    <source>
        <dbReference type="SAM" id="MobiDB-lite"/>
    </source>
</evidence>
<gene>
    <name evidence="3" type="ORF">VTK73DRAFT_8782</name>
</gene>
<dbReference type="InterPro" id="IPR018253">
    <property type="entry name" value="DnaJ_domain_CS"/>
</dbReference>
<dbReference type="Pfam" id="PF23302">
    <property type="entry name" value="HTH_DNAJC9"/>
    <property type="match status" value="1"/>
</dbReference>
<keyword evidence="4" id="KW-1185">Reference proteome</keyword>
<evidence type="ECO:0000313" key="3">
    <source>
        <dbReference type="EMBL" id="KAL1877329.1"/>
    </source>
</evidence>
<dbReference type="SMART" id="SM00271">
    <property type="entry name" value="DnaJ"/>
    <property type="match status" value="1"/>
</dbReference>
<comment type="caution">
    <text evidence="3">The sequence shown here is derived from an EMBL/GenBank/DDBJ whole genome shotgun (WGS) entry which is preliminary data.</text>
</comment>
<feature type="region of interest" description="Disordered" evidence="1">
    <location>
        <begin position="259"/>
        <end position="306"/>
    </location>
</feature>
<dbReference type="PROSITE" id="PS50076">
    <property type="entry name" value="DNAJ_2"/>
    <property type="match status" value="1"/>
</dbReference>
<evidence type="ECO:0000313" key="4">
    <source>
        <dbReference type="Proteomes" id="UP001586593"/>
    </source>
</evidence>
<feature type="region of interest" description="Disordered" evidence="1">
    <location>
        <begin position="1"/>
        <end position="20"/>
    </location>
</feature>
<organism evidence="3 4">
    <name type="scientific">Phialemonium thermophilum</name>
    <dbReference type="NCBI Taxonomy" id="223376"/>
    <lineage>
        <taxon>Eukaryota</taxon>
        <taxon>Fungi</taxon>
        <taxon>Dikarya</taxon>
        <taxon>Ascomycota</taxon>
        <taxon>Pezizomycotina</taxon>
        <taxon>Sordariomycetes</taxon>
        <taxon>Sordariomycetidae</taxon>
        <taxon>Cephalothecales</taxon>
        <taxon>Cephalothecaceae</taxon>
        <taxon>Phialemonium</taxon>
    </lineage>
</organism>
<dbReference type="PRINTS" id="PR00625">
    <property type="entry name" value="JDOMAIN"/>
</dbReference>
<evidence type="ECO:0000259" key="2">
    <source>
        <dbReference type="PROSITE" id="PS50076"/>
    </source>
</evidence>
<sequence>MSSYEDVSTDEPPSIDPYEVLGLDRSATADQVKSAYRKAALKSHPDKVPDDKKKDAHETFQSIAFAYAVLSDPSRRKRYDETGSTSESVVDSEGFNWSDFYREQFRDAVSVDAIKKFAKKYKGSKEERDDLLAAYEEFEGRMDDIYEAVMLSDVLEDDGRFRKIIDDAIASGEVRSFPAYTRESKRSKEARIKAARAESKEAEEYAKELGVHEDLFGKKKKQKAADSEDALASLIRQRHERSDQARDNFLDNLARKYGAAGRASTGKGAEEEPSEEAFQAAAARLQKRKAEKEGSSSSKKSRKSKH</sequence>
<dbReference type="PROSITE" id="PS00636">
    <property type="entry name" value="DNAJ_1"/>
    <property type="match status" value="1"/>
</dbReference>